<dbReference type="GO" id="GO:0042274">
    <property type="term" value="P:ribosomal small subunit biogenesis"/>
    <property type="evidence" value="ECO:0007669"/>
    <property type="project" value="UniProtKB-UniRule"/>
</dbReference>
<feature type="binding site" evidence="3">
    <location>
        <position position="294"/>
    </location>
    <ligand>
        <name>Zn(2+)</name>
        <dbReference type="ChEBI" id="CHEBI:29105"/>
    </ligand>
</feature>
<dbReference type="InterPro" id="IPR027417">
    <property type="entry name" value="P-loop_NTPase"/>
</dbReference>
<keyword evidence="3" id="KW-0479">Metal-binding</keyword>
<feature type="binding site" evidence="3">
    <location>
        <begin position="153"/>
        <end position="156"/>
    </location>
    <ligand>
        <name>GTP</name>
        <dbReference type="ChEBI" id="CHEBI:37565"/>
    </ligand>
</feature>
<accession>A0A9D9HIJ4</accession>
<feature type="binding site" evidence="3">
    <location>
        <begin position="207"/>
        <end position="215"/>
    </location>
    <ligand>
        <name>GTP</name>
        <dbReference type="ChEBI" id="CHEBI:37565"/>
    </ligand>
</feature>
<reference evidence="6" key="2">
    <citation type="journal article" date="2021" name="PeerJ">
        <title>Extensive microbial diversity within the chicken gut microbiome revealed by metagenomics and culture.</title>
        <authorList>
            <person name="Gilroy R."/>
            <person name="Ravi A."/>
            <person name="Getino M."/>
            <person name="Pursley I."/>
            <person name="Horton D.L."/>
            <person name="Alikhan N.F."/>
            <person name="Baker D."/>
            <person name="Gharbi K."/>
            <person name="Hall N."/>
            <person name="Watson M."/>
            <person name="Adriaenssens E.M."/>
            <person name="Foster-Nyarko E."/>
            <person name="Jarju S."/>
            <person name="Secka A."/>
            <person name="Antonio M."/>
            <person name="Oren A."/>
            <person name="Chaudhuri R.R."/>
            <person name="La Ragione R."/>
            <person name="Hildebrand F."/>
            <person name="Pallen M.J."/>
        </authorList>
    </citation>
    <scope>NUCLEOTIDE SEQUENCE</scope>
    <source>
        <strain evidence="6">B1-20833</strain>
    </source>
</reference>
<evidence type="ECO:0000313" key="7">
    <source>
        <dbReference type="Proteomes" id="UP000823661"/>
    </source>
</evidence>
<evidence type="ECO:0000256" key="1">
    <source>
        <dbReference type="ARBA" id="ARBA00022741"/>
    </source>
</evidence>
<dbReference type="InterPro" id="IPR004881">
    <property type="entry name" value="Ribosome_biogen_GTPase_RsgA"/>
</dbReference>
<dbReference type="NCBIfam" id="TIGR00157">
    <property type="entry name" value="ribosome small subunit-dependent GTPase A"/>
    <property type="match status" value="1"/>
</dbReference>
<dbReference type="PANTHER" id="PTHR32120:SF11">
    <property type="entry name" value="SMALL RIBOSOMAL SUBUNIT BIOGENESIS GTPASE RSGA 1, MITOCHONDRIAL-RELATED"/>
    <property type="match status" value="1"/>
</dbReference>
<dbReference type="GO" id="GO:0005525">
    <property type="term" value="F:GTP binding"/>
    <property type="evidence" value="ECO:0007669"/>
    <property type="project" value="UniProtKB-UniRule"/>
</dbReference>
<dbReference type="PROSITE" id="PS51721">
    <property type="entry name" value="G_CP"/>
    <property type="match status" value="1"/>
</dbReference>
<dbReference type="PANTHER" id="PTHR32120">
    <property type="entry name" value="SMALL RIBOSOMAL SUBUNIT BIOGENESIS GTPASE RSGA"/>
    <property type="match status" value="1"/>
</dbReference>
<dbReference type="GO" id="GO:0005737">
    <property type="term" value="C:cytoplasm"/>
    <property type="evidence" value="ECO:0007669"/>
    <property type="project" value="UniProtKB-SubCell"/>
</dbReference>
<dbReference type="PROSITE" id="PS50936">
    <property type="entry name" value="ENGC_GTPASE"/>
    <property type="match status" value="1"/>
</dbReference>
<dbReference type="InterPro" id="IPR010914">
    <property type="entry name" value="RsgA_GTPase_dom"/>
</dbReference>
<protein>
    <recommendedName>
        <fullName evidence="3">Small ribosomal subunit biogenesis GTPase RsgA</fullName>
        <ecNumber evidence="3">3.6.1.-</ecNumber>
    </recommendedName>
</protein>
<dbReference type="Gene3D" id="1.10.40.50">
    <property type="entry name" value="Probable gtpase engc, domain 3"/>
    <property type="match status" value="1"/>
</dbReference>
<keyword evidence="3" id="KW-0963">Cytoplasm</keyword>
<name>A0A9D9HIJ4_9BACT</name>
<dbReference type="Pfam" id="PF03193">
    <property type="entry name" value="RsgA_GTPase"/>
    <property type="match status" value="1"/>
</dbReference>
<dbReference type="AlphaFoldDB" id="A0A9D9HIJ4"/>
<dbReference type="InterPro" id="IPR030378">
    <property type="entry name" value="G_CP_dom"/>
</dbReference>
<dbReference type="Gene3D" id="3.40.50.300">
    <property type="entry name" value="P-loop containing nucleotide triphosphate hydrolases"/>
    <property type="match status" value="1"/>
</dbReference>
<dbReference type="GO" id="GO:0046872">
    <property type="term" value="F:metal ion binding"/>
    <property type="evidence" value="ECO:0007669"/>
    <property type="project" value="UniProtKB-KW"/>
</dbReference>
<organism evidence="6 7">
    <name type="scientific">Candidatus Cryptobacteroides intestinavium</name>
    <dbReference type="NCBI Taxonomy" id="2840766"/>
    <lineage>
        <taxon>Bacteria</taxon>
        <taxon>Pseudomonadati</taxon>
        <taxon>Bacteroidota</taxon>
        <taxon>Bacteroidia</taxon>
        <taxon>Bacteroidales</taxon>
        <taxon>Candidatus Cryptobacteroides</taxon>
    </lineage>
</organism>
<keyword evidence="3" id="KW-0862">Zinc</keyword>
<evidence type="ECO:0000259" key="5">
    <source>
        <dbReference type="PROSITE" id="PS51721"/>
    </source>
</evidence>
<proteinExistence type="inferred from homology"/>
<gene>
    <name evidence="3 6" type="primary">rsgA</name>
    <name evidence="6" type="ORF">IAC06_08320</name>
</gene>
<dbReference type="GO" id="GO:0019843">
    <property type="term" value="F:rRNA binding"/>
    <property type="evidence" value="ECO:0007669"/>
    <property type="project" value="UniProtKB-KW"/>
</dbReference>
<feature type="binding site" evidence="3">
    <location>
        <position position="296"/>
    </location>
    <ligand>
        <name>Zn(2+)</name>
        <dbReference type="ChEBI" id="CHEBI:29105"/>
    </ligand>
</feature>
<evidence type="ECO:0000256" key="2">
    <source>
        <dbReference type="ARBA" id="ARBA00023134"/>
    </source>
</evidence>
<reference evidence="6" key="1">
    <citation type="submission" date="2020-10" db="EMBL/GenBank/DDBJ databases">
        <authorList>
            <person name="Gilroy R."/>
        </authorList>
    </citation>
    <scope>NUCLEOTIDE SEQUENCE</scope>
    <source>
        <strain evidence="6">B1-20833</strain>
    </source>
</reference>
<comment type="subunit">
    <text evidence="3">Monomer. Associates with 30S ribosomal subunit, binds 16S rRNA.</text>
</comment>
<feature type="binding site" evidence="3">
    <location>
        <position position="302"/>
    </location>
    <ligand>
        <name>Zn(2+)</name>
        <dbReference type="ChEBI" id="CHEBI:29105"/>
    </ligand>
</feature>
<dbReference type="GO" id="GO:0003924">
    <property type="term" value="F:GTPase activity"/>
    <property type="evidence" value="ECO:0007669"/>
    <property type="project" value="UniProtKB-UniRule"/>
</dbReference>
<keyword evidence="3" id="KW-0690">Ribosome biogenesis</keyword>
<evidence type="ECO:0000256" key="3">
    <source>
        <dbReference type="HAMAP-Rule" id="MF_01820"/>
    </source>
</evidence>
<dbReference type="SUPFAM" id="SSF52540">
    <property type="entry name" value="P-loop containing nucleoside triphosphate hydrolases"/>
    <property type="match status" value="1"/>
</dbReference>
<comment type="function">
    <text evidence="3">One of several proteins that assist in the late maturation steps of the functional core of the 30S ribosomal subunit. Helps release RbfA from mature subunits. May play a role in the assembly of ribosomal proteins into the subunit. Circularly permuted GTPase that catalyzes slow GTP hydrolysis, GTPase activity is stimulated by the 30S ribosomal subunit.</text>
</comment>
<feature type="binding site" evidence="3">
    <location>
        <position position="289"/>
    </location>
    <ligand>
        <name>Zn(2+)</name>
        <dbReference type="ChEBI" id="CHEBI:29105"/>
    </ligand>
</feature>
<keyword evidence="3" id="KW-0699">rRNA-binding</keyword>
<comment type="cofactor">
    <cofactor evidence="3">
        <name>Zn(2+)</name>
        <dbReference type="ChEBI" id="CHEBI:29105"/>
    </cofactor>
    <text evidence="3">Binds 1 zinc ion per subunit.</text>
</comment>
<feature type="domain" description="EngC GTPase" evidence="4">
    <location>
        <begin position="113"/>
        <end position="263"/>
    </location>
</feature>
<keyword evidence="2 3" id="KW-0342">GTP-binding</keyword>
<dbReference type="EC" id="3.6.1.-" evidence="3"/>
<dbReference type="CDD" id="cd01854">
    <property type="entry name" value="YjeQ_EngC"/>
    <property type="match status" value="1"/>
</dbReference>
<dbReference type="Proteomes" id="UP000823661">
    <property type="component" value="Unassembled WGS sequence"/>
</dbReference>
<dbReference type="EMBL" id="JADIMI010000080">
    <property type="protein sequence ID" value="MBO8452864.1"/>
    <property type="molecule type" value="Genomic_DNA"/>
</dbReference>
<feature type="domain" description="CP-type G" evidence="5">
    <location>
        <begin position="105"/>
        <end position="265"/>
    </location>
</feature>
<comment type="caution">
    <text evidence="6">The sequence shown here is derived from an EMBL/GenBank/DDBJ whole genome shotgun (WGS) entry which is preliminary data.</text>
</comment>
<evidence type="ECO:0000313" key="6">
    <source>
        <dbReference type="EMBL" id="MBO8452864.1"/>
    </source>
</evidence>
<comment type="similarity">
    <text evidence="3">Belongs to the TRAFAC class YlqF/YawG GTPase family. RsgA subfamily.</text>
</comment>
<keyword evidence="3" id="KW-0694">RNA-binding</keyword>
<keyword evidence="1 3" id="KW-0547">Nucleotide-binding</keyword>
<evidence type="ECO:0000259" key="4">
    <source>
        <dbReference type="PROSITE" id="PS50936"/>
    </source>
</evidence>
<keyword evidence="3" id="KW-0378">Hydrolase</keyword>
<comment type="subcellular location">
    <subcellularLocation>
        <location evidence="3">Cytoplasm</location>
    </subcellularLocation>
</comment>
<sequence length="332" mass="36381">MEATVVKHTGSHYLLSALPEWNLFPAVLRGKIRLKGSTATNPVAVGDRVSYEFTPNMSASGSYGRAGESGLPSAGSDVPTEQNPAVITAVLPRRNYVIRRSTNLSRQAHIIAANVDRAFIVVTIDFPEVKLPFLDRLLVTCEVYNVPVTIVINKCDLYGEEYRDRLDAFHSIYEGAGYPVLEVSAETGLGVDVLCGYCRDSVSLFSGVSGVGKSSLIKALDPSLDPKVGEISDAHLQGRHTTTFYEMYRLASGGFIIDTPGIRGFGLVDLEREEIASYFPEMLRASENCRFTPCTHTHEPGCAVKAAVEDGTISYERYSSYLGMLEDETKYR</sequence>
<dbReference type="HAMAP" id="MF_01820">
    <property type="entry name" value="GTPase_RsgA"/>
    <property type="match status" value="1"/>
</dbReference>